<keyword evidence="2" id="KW-1185">Reference proteome</keyword>
<organism evidence="1 2">
    <name type="scientific">Mycena maculata</name>
    <dbReference type="NCBI Taxonomy" id="230809"/>
    <lineage>
        <taxon>Eukaryota</taxon>
        <taxon>Fungi</taxon>
        <taxon>Dikarya</taxon>
        <taxon>Basidiomycota</taxon>
        <taxon>Agaricomycotina</taxon>
        <taxon>Agaricomycetes</taxon>
        <taxon>Agaricomycetidae</taxon>
        <taxon>Agaricales</taxon>
        <taxon>Marasmiineae</taxon>
        <taxon>Mycenaceae</taxon>
        <taxon>Mycena</taxon>
    </lineage>
</organism>
<gene>
    <name evidence="1" type="ORF">DFH07DRAFT_825852</name>
</gene>
<name>A0AAD7IWB3_9AGAR</name>
<protein>
    <submittedName>
        <fullName evidence="1">Uncharacterized protein</fullName>
    </submittedName>
</protein>
<comment type="caution">
    <text evidence="1">The sequence shown here is derived from an EMBL/GenBank/DDBJ whole genome shotgun (WGS) entry which is preliminary data.</text>
</comment>
<dbReference type="AlphaFoldDB" id="A0AAD7IWB3"/>
<evidence type="ECO:0000313" key="1">
    <source>
        <dbReference type="EMBL" id="KAJ7751910.1"/>
    </source>
</evidence>
<proteinExistence type="predicted"/>
<dbReference type="Proteomes" id="UP001215280">
    <property type="component" value="Unassembled WGS sequence"/>
</dbReference>
<sequence length="453" mass="51605">MRAYSSLPLDDDIVDRIMTFCPTFGTLQATILVSKAFYRVFQIHPKSITRAVAYNIVGPALPQALRMIRYPYDEYETDDSHALDATAMATACPEEQAVTIITAMEKIELQEESKMVGTLEDIYSLTNKDRMSRTSLLTSEESWRFRRAIYRIKLFCRLFSIQCYGNFEELDDDEFDDDMIQRIRAQRMAIPNEYPADELLQLYSVVAFMKGIFADVLGEAANSSSVLVDVLLATGPDGALRAWEERSPDSLQDDHGFGLFADNDNYKLFAGYFAIPFKNIWTARNITPPKDDDPPSKWILDQVNGANDTCSQCAAPGGLKLFTPANWDRLDTDPLNLLKGNLRQNTTVTTPFTGLTAHLYDPPAIEAWISELFTLRQSPDFDGWEAEDSYCRECLTKFLEAHVWRWFLDTRLKAGWAPPEDCWYGWNCRTQTHKLGHAQTKNHLCVPTRGDRT</sequence>
<accession>A0AAD7IWB3</accession>
<reference evidence="1" key="1">
    <citation type="submission" date="2023-03" db="EMBL/GenBank/DDBJ databases">
        <title>Massive genome expansion in bonnet fungi (Mycena s.s.) driven by repeated elements and novel gene families across ecological guilds.</title>
        <authorList>
            <consortium name="Lawrence Berkeley National Laboratory"/>
            <person name="Harder C.B."/>
            <person name="Miyauchi S."/>
            <person name="Viragh M."/>
            <person name="Kuo A."/>
            <person name="Thoen E."/>
            <person name="Andreopoulos B."/>
            <person name="Lu D."/>
            <person name="Skrede I."/>
            <person name="Drula E."/>
            <person name="Henrissat B."/>
            <person name="Morin E."/>
            <person name="Kohler A."/>
            <person name="Barry K."/>
            <person name="LaButti K."/>
            <person name="Morin E."/>
            <person name="Salamov A."/>
            <person name="Lipzen A."/>
            <person name="Mereny Z."/>
            <person name="Hegedus B."/>
            <person name="Baldrian P."/>
            <person name="Stursova M."/>
            <person name="Weitz H."/>
            <person name="Taylor A."/>
            <person name="Grigoriev I.V."/>
            <person name="Nagy L.G."/>
            <person name="Martin F."/>
            <person name="Kauserud H."/>
        </authorList>
    </citation>
    <scope>NUCLEOTIDE SEQUENCE</scope>
    <source>
        <strain evidence="1">CBHHK188m</strain>
    </source>
</reference>
<dbReference type="EMBL" id="JARJLG010000076">
    <property type="protein sequence ID" value="KAJ7751910.1"/>
    <property type="molecule type" value="Genomic_DNA"/>
</dbReference>
<evidence type="ECO:0000313" key="2">
    <source>
        <dbReference type="Proteomes" id="UP001215280"/>
    </source>
</evidence>